<dbReference type="RefSeq" id="WP_075129115.1">
    <property type="nucleotide sequence ID" value="NZ_MSIE01000065.1"/>
</dbReference>
<dbReference type="InterPro" id="IPR029058">
    <property type="entry name" value="AB_hydrolase_fold"/>
</dbReference>
<dbReference type="Pfam" id="PF08386">
    <property type="entry name" value="Abhydrolase_4"/>
    <property type="match status" value="1"/>
</dbReference>
<comment type="caution">
    <text evidence="2">The sequence shown here is derived from an EMBL/GenBank/DDBJ whole genome shotgun (WGS) entry which is preliminary data.</text>
</comment>
<dbReference type="Gene3D" id="3.40.50.1820">
    <property type="entry name" value="alpha/beta hydrolase"/>
    <property type="match status" value="1"/>
</dbReference>
<sequence>MRWDRAKLRTLLRYFAVAARRPRDAQAAGEQLLAVFRIVGSRVHPPEEDWVRDVAHRAFPDRTDFAAARRQAAAVRSAGDRRAELSRITAPTLVLTGEDDPVQPVRAGRATAEAIPGARFVTVPGMGHDLPRALWPTLVGHIDAVAGSGR</sequence>
<name>A0A1Q8CC02_9PSEU</name>
<dbReference type="GO" id="GO:0004806">
    <property type="term" value="F:triacylglycerol lipase activity"/>
    <property type="evidence" value="ECO:0007669"/>
    <property type="project" value="TreeGrafter"/>
</dbReference>
<keyword evidence="3" id="KW-1185">Reference proteome</keyword>
<gene>
    <name evidence="2" type="ORF">BU204_29830</name>
</gene>
<dbReference type="Proteomes" id="UP000185596">
    <property type="component" value="Unassembled WGS sequence"/>
</dbReference>
<dbReference type="STRING" id="1912961.BU204_29830"/>
<evidence type="ECO:0000313" key="2">
    <source>
        <dbReference type="EMBL" id="OLF11852.1"/>
    </source>
</evidence>
<dbReference type="OrthoDB" id="8957634at2"/>
<dbReference type="PANTHER" id="PTHR43433:SF5">
    <property type="entry name" value="AB HYDROLASE-1 DOMAIN-CONTAINING PROTEIN"/>
    <property type="match status" value="1"/>
</dbReference>
<dbReference type="EMBL" id="MSIE01000065">
    <property type="protein sequence ID" value="OLF11852.1"/>
    <property type="molecule type" value="Genomic_DNA"/>
</dbReference>
<dbReference type="PANTHER" id="PTHR43433">
    <property type="entry name" value="HYDROLASE, ALPHA/BETA FOLD FAMILY PROTEIN"/>
    <property type="match status" value="1"/>
</dbReference>
<dbReference type="AlphaFoldDB" id="A0A1Q8CC02"/>
<organism evidence="2 3">
    <name type="scientific">Actinophytocola xanthii</name>
    <dbReference type="NCBI Taxonomy" id="1912961"/>
    <lineage>
        <taxon>Bacteria</taxon>
        <taxon>Bacillati</taxon>
        <taxon>Actinomycetota</taxon>
        <taxon>Actinomycetes</taxon>
        <taxon>Pseudonocardiales</taxon>
        <taxon>Pseudonocardiaceae</taxon>
    </lineage>
</organism>
<dbReference type="GO" id="GO:0046503">
    <property type="term" value="P:glycerolipid catabolic process"/>
    <property type="evidence" value="ECO:0007669"/>
    <property type="project" value="TreeGrafter"/>
</dbReference>
<evidence type="ECO:0000313" key="3">
    <source>
        <dbReference type="Proteomes" id="UP000185596"/>
    </source>
</evidence>
<accession>A0A1Q8CC02</accession>
<dbReference type="InterPro" id="IPR050471">
    <property type="entry name" value="AB_hydrolase"/>
</dbReference>
<dbReference type="InterPro" id="IPR013595">
    <property type="entry name" value="Pept_S33_TAP-like_C"/>
</dbReference>
<proteinExistence type="predicted"/>
<evidence type="ECO:0000259" key="1">
    <source>
        <dbReference type="Pfam" id="PF08386"/>
    </source>
</evidence>
<reference evidence="2 3" key="1">
    <citation type="submission" date="2016-12" db="EMBL/GenBank/DDBJ databases">
        <title>The draft genome sequence of Actinophytocola sp. 11-183.</title>
        <authorList>
            <person name="Wang W."/>
            <person name="Yuan L."/>
        </authorList>
    </citation>
    <scope>NUCLEOTIDE SEQUENCE [LARGE SCALE GENOMIC DNA]</scope>
    <source>
        <strain evidence="2 3">11-183</strain>
    </source>
</reference>
<feature type="domain" description="Peptidase S33 tripeptidyl aminopeptidase-like C-terminal" evidence="1">
    <location>
        <begin position="84"/>
        <end position="129"/>
    </location>
</feature>
<dbReference type="SUPFAM" id="SSF53474">
    <property type="entry name" value="alpha/beta-Hydrolases"/>
    <property type="match status" value="1"/>
</dbReference>
<protein>
    <recommendedName>
        <fullName evidence="1">Peptidase S33 tripeptidyl aminopeptidase-like C-terminal domain-containing protein</fullName>
    </recommendedName>
</protein>